<feature type="compositionally biased region" description="Polar residues" evidence="1">
    <location>
        <begin position="36"/>
        <end position="57"/>
    </location>
</feature>
<sequence>MDILLRKSSLERRQWPLRGSGRSTEGQEPMLDDSARSGNSKQDQQTRQRRISNISESSDNRRPQKKQQRPPLQVSVFPPPPMASLPPRRISSMSTSDDRPEYKKASSVGRLLEEWPNRDSIFEDDMSIDSTKQEVKEVKFAQYSSIHVYPAHECERKKSYKSPDLKKFKTQVGIDVLRVEELIMTCPYKRGNAVCHLIDTGALTPEELIGIDHLLCGEDAAKTIAFDRFSHAKLITRKQLELHEHDLAAFAKKKSSKNVEKALMRARLAELQAKQDDTIGQIRCSPSPPAA</sequence>
<organism evidence="2 3">
    <name type="scientific">Cyclotella atomus</name>
    <dbReference type="NCBI Taxonomy" id="382360"/>
    <lineage>
        <taxon>Eukaryota</taxon>
        <taxon>Sar</taxon>
        <taxon>Stramenopiles</taxon>
        <taxon>Ochrophyta</taxon>
        <taxon>Bacillariophyta</taxon>
        <taxon>Coscinodiscophyceae</taxon>
        <taxon>Thalassiosirophycidae</taxon>
        <taxon>Stephanodiscales</taxon>
        <taxon>Stephanodiscaceae</taxon>
        <taxon>Cyclotella</taxon>
    </lineage>
</organism>
<proteinExistence type="predicted"/>
<dbReference type="AlphaFoldDB" id="A0ABD3PTV1"/>
<dbReference type="EMBL" id="JALLPJ020000463">
    <property type="protein sequence ID" value="KAL3791473.1"/>
    <property type="molecule type" value="Genomic_DNA"/>
</dbReference>
<accession>A0ABD3PTV1</accession>
<evidence type="ECO:0000256" key="1">
    <source>
        <dbReference type="SAM" id="MobiDB-lite"/>
    </source>
</evidence>
<dbReference type="Proteomes" id="UP001530400">
    <property type="component" value="Unassembled WGS sequence"/>
</dbReference>
<protein>
    <submittedName>
        <fullName evidence="2">Uncharacterized protein</fullName>
    </submittedName>
</protein>
<name>A0ABD3PTV1_9STRA</name>
<keyword evidence="3" id="KW-1185">Reference proteome</keyword>
<evidence type="ECO:0000313" key="3">
    <source>
        <dbReference type="Proteomes" id="UP001530400"/>
    </source>
</evidence>
<evidence type="ECO:0000313" key="2">
    <source>
        <dbReference type="EMBL" id="KAL3791473.1"/>
    </source>
</evidence>
<comment type="caution">
    <text evidence="2">The sequence shown here is derived from an EMBL/GenBank/DDBJ whole genome shotgun (WGS) entry which is preliminary data.</text>
</comment>
<gene>
    <name evidence="2" type="ORF">ACHAWO_013013</name>
</gene>
<feature type="region of interest" description="Disordered" evidence="1">
    <location>
        <begin position="1"/>
        <end position="107"/>
    </location>
</feature>
<feature type="compositionally biased region" description="Basic and acidic residues" evidence="1">
    <location>
        <begin position="1"/>
        <end position="14"/>
    </location>
</feature>
<reference evidence="2 3" key="1">
    <citation type="submission" date="2024-10" db="EMBL/GenBank/DDBJ databases">
        <title>Updated reference genomes for cyclostephanoid diatoms.</title>
        <authorList>
            <person name="Roberts W.R."/>
            <person name="Alverson A.J."/>
        </authorList>
    </citation>
    <scope>NUCLEOTIDE SEQUENCE [LARGE SCALE GENOMIC DNA]</scope>
    <source>
        <strain evidence="2 3">AJA010-31</strain>
    </source>
</reference>